<gene>
    <name evidence="2" type="ORF">B1R32_107179</name>
</gene>
<reference evidence="2 3" key="1">
    <citation type="journal article" date="2018" name="Syst. Appl. Microbiol.">
        <title>Abditibacterium utsteinense sp. nov., the first cultivated member of candidate phylum FBP, isolated from ice-free Antarctic soil samples.</title>
        <authorList>
            <person name="Tahon G."/>
            <person name="Tytgat B."/>
            <person name="Lebbe L."/>
            <person name="Carlier A."/>
            <person name="Willems A."/>
        </authorList>
    </citation>
    <scope>NUCLEOTIDE SEQUENCE [LARGE SCALE GENOMIC DNA]</scope>
    <source>
        <strain evidence="2 3">LMG 29911</strain>
    </source>
</reference>
<evidence type="ECO:0000313" key="2">
    <source>
        <dbReference type="EMBL" id="PQV64153.1"/>
    </source>
</evidence>
<feature type="domain" description="Putative restriction endonuclease" evidence="1">
    <location>
        <begin position="13"/>
        <end position="179"/>
    </location>
</feature>
<dbReference type="InterPro" id="IPR012296">
    <property type="entry name" value="Nuclease_put_TT1808"/>
</dbReference>
<dbReference type="Gene3D" id="3.90.1570.10">
    <property type="entry name" value="tt1808, chain A"/>
    <property type="match status" value="1"/>
</dbReference>
<protein>
    <submittedName>
        <fullName evidence="2">Endonuclease, Uma2 family (Restriction endonuclease fold)</fullName>
    </submittedName>
</protein>
<dbReference type="GO" id="GO:0004519">
    <property type="term" value="F:endonuclease activity"/>
    <property type="evidence" value="ECO:0007669"/>
    <property type="project" value="UniProtKB-KW"/>
</dbReference>
<dbReference type="AlphaFoldDB" id="A0A2S8STL9"/>
<sequence>MGALRQLEYISEQEYHDGEEISLVKHEWLDGAVYAMAGGTYNHSTLCSKVAAAADRALRGRPCKARNSEQRVKIESNGQETYPDAVIFCPPSRFVGKGDSTLCTPKVIFEVLSDSTQRYDRTGKFNLYKTIETFEEYVLIEQDRIWVDHFRRNSDGDWLHRSYISRSDTLSLESVGIQISLDDIYDELDVPEPLLHLEIGPDA</sequence>
<comment type="caution">
    <text evidence="2">The sequence shown here is derived from an EMBL/GenBank/DDBJ whole genome shotgun (WGS) entry which is preliminary data.</text>
</comment>
<dbReference type="InterPro" id="IPR011335">
    <property type="entry name" value="Restrct_endonuc-II-like"/>
</dbReference>
<keyword evidence="2" id="KW-0540">Nuclease</keyword>
<dbReference type="SUPFAM" id="SSF52980">
    <property type="entry name" value="Restriction endonuclease-like"/>
    <property type="match status" value="1"/>
</dbReference>
<dbReference type="Proteomes" id="UP000237684">
    <property type="component" value="Unassembled WGS sequence"/>
</dbReference>
<evidence type="ECO:0000259" key="1">
    <source>
        <dbReference type="Pfam" id="PF05685"/>
    </source>
</evidence>
<dbReference type="EMBL" id="NIGF01000007">
    <property type="protein sequence ID" value="PQV64153.1"/>
    <property type="molecule type" value="Genomic_DNA"/>
</dbReference>
<accession>A0A2S8STL9</accession>
<keyword evidence="2" id="KW-0378">Hydrolase</keyword>
<dbReference type="Pfam" id="PF05685">
    <property type="entry name" value="Uma2"/>
    <property type="match status" value="1"/>
</dbReference>
<dbReference type="InterPro" id="IPR008538">
    <property type="entry name" value="Uma2"/>
</dbReference>
<dbReference type="OrthoDB" id="26750at2"/>
<organism evidence="2 3">
    <name type="scientific">Abditibacterium utsteinense</name>
    <dbReference type="NCBI Taxonomy" id="1960156"/>
    <lineage>
        <taxon>Bacteria</taxon>
        <taxon>Pseudomonadati</taxon>
        <taxon>Abditibacteriota</taxon>
        <taxon>Abditibacteriia</taxon>
        <taxon>Abditibacteriales</taxon>
        <taxon>Abditibacteriaceae</taxon>
        <taxon>Abditibacterium</taxon>
    </lineage>
</organism>
<dbReference type="RefSeq" id="WP_105483617.1">
    <property type="nucleotide sequence ID" value="NZ_NIGF01000007.1"/>
</dbReference>
<keyword evidence="3" id="KW-1185">Reference proteome</keyword>
<dbReference type="InParanoid" id="A0A2S8STL9"/>
<dbReference type="CDD" id="cd06260">
    <property type="entry name" value="DUF820-like"/>
    <property type="match status" value="1"/>
</dbReference>
<dbReference type="PANTHER" id="PTHR36558">
    <property type="entry name" value="GLR1098 PROTEIN"/>
    <property type="match status" value="1"/>
</dbReference>
<name>A0A2S8STL9_9BACT</name>
<proteinExistence type="predicted"/>
<evidence type="ECO:0000313" key="3">
    <source>
        <dbReference type="Proteomes" id="UP000237684"/>
    </source>
</evidence>
<dbReference type="PANTHER" id="PTHR36558:SF1">
    <property type="entry name" value="RESTRICTION ENDONUCLEASE DOMAIN-CONTAINING PROTEIN-RELATED"/>
    <property type="match status" value="1"/>
</dbReference>
<keyword evidence="2" id="KW-0255">Endonuclease</keyword>